<protein>
    <recommendedName>
        <fullName evidence="4">Molybdopterin synthase catalytic subunit</fullName>
        <ecNumber evidence="3">2.8.1.12</ecNumber>
    </recommendedName>
    <alternativeName>
        <fullName evidence="9">MPT synthase subunit 2</fullName>
    </alternativeName>
    <alternativeName>
        <fullName evidence="7">Molybdenum cofactor biosynthesis protein E</fullName>
    </alternativeName>
    <alternativeName>
        <fullName evidence="8">Molybdopterin-converting factor large subunit</fullName>
    </alternativeName>
    <alternativeName>
        <fullName evidence="10">Molybdopterin-converting factor subunit 2</fullName>
    </alternativeName>
</protein>
<accession>Q4FU32</accession>
<dbReference type="CDD" id="cd00756">
    <property type="entry name" value="MoaE"/>
    <property type="match status" value="1"/>
</dbReference>
<keyword evidence="5" id="KW-0501">Molybdenum cofactor biosynthesis</keyword>
<dbReference type="PANTHER" id="PTHR23404">
    <property type="entry name" value="MOLYBDOPTERIN SYNTHASE RELATED"/>
    <property type="match status" value="1"/>
</dbReference>
<comment type="pathway">
    <text evidence="1">Cofactor biosynthesis; molybdopterin biosynthesis.</text>
</comment>
<dbReference type="Proteomes" id="UP000000546">
    <property type="component" value="Chromosome"/>
</dbReference>
<evidence type="ECO:0000256" key="5">
    <source>
        <dbReference type="ARBA" id="ARBA00023150"/>
    </source>
</evidence>
<reference evidence="13 14" key="1">
    <citation type="journal article" date="2010" name="Appl. Environ. Microbiol.">
        <title>The genome sequence of Psychrobacter arcticus 273-4, a psychroactive Siberian permafrost bacterium, reveals mechanisms for adaptation to low-temperature growth.</title>
        <authorList>
            <person name="Ayala-del-Rio H.L."/>
            <person name="Chain P.S."/>
            <person name="Grzymski J.J."/>
            <person name="Ponder M.A."/>
            <person name="Ivanova N."/>
            <person name="Bergholz P.W."/>
            <person name="Di Bartolo G."/>
            <person name="Hauser L."/>
            <person name="Land M."/>
            <person name="Bakermans C."/>
            <person name="Rodrigues D."/>
            <person name="Klappenbach J."/>
            <person name="Zarka D."/>
            <person name="Larimer F."/>
            <person name="Richardson P."/>
            <person name="Murray A."/>
            <person name="Thomashow M."/>
            <person name="Tiedje J.M."/>
        </authorList>
    </citation>
    <scope>NUCLEOTIDE SEQUENCE [LARGE SCALE GENOMIC DNA]</scope>
    <source>
        <strain evidence="14">DSM 17307 / VKM B-2377 / 273-4</strain>
    </source>
</reference>
<evidence type="ECO:0000256" key="6">
    <source>
        <dbReference type="ARBA" id="ARBA00026066"/>
    </source>
</evidence>
<evidence type="ECO:0000313" key="14">
    <source>
        <dbReference type="Proteomes" id="UP000000546"/>
    </source>
</evidence>
<evidence type="ECO:0000256" key="11">
    <source>
        <dbReference type="ARBA" id="ARBA00049878"/>
    </source>
</evidence>
<feature type="region of interest" description="Disordered" evidence="12">
    <location>
        <begin position="1"/>
        <end position="30"/>
    </location>
</feature>
<comment type="catalytic activity">
    <reaction evidence="11">
        <text>2 [molybdopterin-synthase sulfur-carrier protein]-C-terminal-Gly-aminoethanethioate + cyclic pyranopterin phosphate + H2O = molybdopterin + 2 [molybdopterin-synthase sulfur-carrier protein]-C-terminal Gly-Gly + 2 H(+)</text>
        <dbReference type="Rhea" id="RHEA:26333"/>
        <dbReference type="Rhea" id="RHEA-COMP:12202"/>
        <dbReference type="Rhea" id="RHEA-COMP:19907"/>
        <dbReference type="ChEBI" id="CHEBI:15377"/>
        <dbReference type="ChEBI" id="CHEBI:15378"/>
        <dbReference type="ChEBI" id="CHEBI:58698"/>
        <dbReference type="ChEBI" id="CHEBI:59648"/>
        <dbReference type="ChEBI" id="CHEBI:90778"/>
        <dbReference type="ChEBI" id="CHEBI:232372"/>
        <dbReference type="EC" id="2.8.1.12"/>
    </reaction>
</comment>
<evidence type="ECO:0000256" key="8">
    <source>
        <dbReference type="ARBA" id="ARBA00030407"/>
    </source>
</evidence>
<evidence type="ECO:0000256" key="7">
    <source>
        <dbReference type="ARBA" id="ARBA00029745"/>
    </source>
</evidence>
<gene>
    <name evidence="13" type="primary">moaE</name>
    <name evidence="13" type="ordered locus">Psyc_0616</name>
</gene>
<dbReference type="EC" id="2.8.1.12" evidence="3"/>
<dbReference type="InterPro" id="IPR003448">
    <property type="entry name" value="Mopterin_biosynth_MoaE"/>
</dbReference>
<dbReference type="Pfam" id="PF02391">
    <property type="entry name" value="MoaE"/>
    <property type="match status" value="1"/>
</dbReference>
<dbReference type="STRING" id="259536.Psyc_0616"/>
<dbReference type="HOGENOM" id="CLU_089568_1_2_6"/>
<dbReference type="SUPFAM" id="SSF54690">
    <property type="entry name" value="Molybdopterin synthase subunit MoaE"/>
    <property type="match status" value="1"/>
</dbReference>
<dbReference type="OrthoDB" id="9803224at2"/>
<dbReference type="GO" id="GO:0006777">
    <property type="term" value="P:Mo-molybdopterin cofactor biosynthetic process"/>
    <property type="evidence" value="ECO:0007669"/>
    <property type="project" value="UniProtKB-KW"/>
</dbReference>
<evidence type="ECO:0000256" key="12">
    <source>
        <dbReference type="SAM" id="MobiDB-lite"/>
    </source>
</evidence>
<dbReference type="InterPro" id="IPR036563">
    <property type="entry name" value="MoaE_sf"/>
</dbReference>
<comment type="similarity">
    <text evidence="2">Belongs to the MoaE family.</text>
</comment>
<dbReference type="AlphaFoldDB" id="Q4FU32"/>
<name>Q4FU32_PSYA2</name>
<comment type="subunit">
    <text evidence="6">Heterotetramer of 2 MoaD subunits and 2 MoaE subunits. Also stable as homodimer. The enzyme changes between these two forms during catalysis.</text>
</comment>
<dbReference type="Gene3D" id="3.90.1170.40">
    <property type="entry name" value="Molybdopterin biosynthesis MoaE subunit"/>
    <property type="match status" value="1"/>
</dbReference>
<evidence type="ECO:0000256" key="10">
    <source>
        <dbReference type="ARBA" id="ARBA00032474"/>
    </source>
</evidence>
<feature type="compositionally biased region" description="Basic and acidic residues" evidence="12">
    <location>
        <begin position="10"/>
        <end position="27"/>
    </location>
</feature>
<dbReference type="UniPathway" id="UPA00344"/>
<dbReference type="eggNOG" id="COG0314">
    <property type="taxonomic scope" value="Bacteria"/>
</dbReference>
<proteinExistence type="inferred from homology"/>
<evidence type="ECO:0000256" key="9">
    <source>
        <dbReference type="ARBA" id="ARBA00030781"/>
    </source>
</evidence>
<dbReference type="EMBL" id="CP000082">
    <property type="protein sequence ID" value="AAZ18476.1"/>
    <property type="molecule type" value="Genomic_DNA"/>
</dbReference>
<evidence type="ECO:0000256" key="2">
    <source>
        <dbReference type="ARBA" id="ARBA00005426"/>
    </source>
</evidence>
<evidence type="ECO:0000256" key="1">
    <source>
        <dbReference type="ARBA" id="ARBA00005046"/>
    </source>
</evidence>
<sequence length="184" mass="20918">MEDSVNNSNKDADVKNHKAEHDKKDVHSQSMHISRSVDDAYMIAERDGFALLDIAIDESRLRDMLDDDSCGAFVSFEGRVRNHNNASSVDRLSYYGYEELAVNQGRQIIEKAKNKFDITHAIAIHRIGALEIGDIAVWIGVVSAHRYPAFDACRWILDTIKADIPVWKQEYYEDDSSKWLSNNG</sequence>
<dbReference type="KEGG" id="par:Psyc_0616"/>
<dbReference type="GO" id="GO:0030366">
    <property type="term" value="F:molybdopterin synthase activity"/>
    <property type="evidence" value="ECO:0007669"/>
    <property type="project" value="UniProtKB-EC"/>
</dbReference>
<keyword evidence="14" id="KW-1185">Reference proteome</keyword>
<evidence type="ECO:0000256" key="3">
    <source>
        <dbReference type="ARBA" id="ARBA00011950"/>
    </source>
</evidence>
<evidence type="ECO:0000256" key="4">
    <source>
        <dbReference type="ARBA" id="ARBA00013858"/>
    </source>
</evidence>
<organism evidence="13 14">
    <name type="scientific">Psychrobacter arcticus (strain DSM 17307 / VKM B-2377 / 273-4)</name>
    <dbReference type="NCBI Taxonomy" id="259536"/>
    <lineage>
        <taxon>Bacteria</taxon>
        <taxon>Pseudomonadati</taxon>
        <taxon>Pseudomonadota</taxon>
        <taxon>Gammaproteobacteria</taxon>
        <taxon>Moraxellales</taxon>
        <taxon>Moraxellaceae</taxon>
        <taxon>Psychrobacter</taxon>
    </lineage>
</organism>
<evidence type="ECO:0000313" key="13">
    <source>
        <dbReference type="EMBL" id="AAZ18476.1"/>
    </source>
</evidence>